<comment type="similarity">
    <text evidence="1">Belongs to the thymidine kinase family.</text>
</comment>
<dbReference type="SUPFAM" id="SSF52540">
    <property type="entry name" value="P-loop containing nucleoside triphosphate hydrolases"/>
    <property type="match status" value="1"/>
</dbReference>
<dbReference type="PANTHER" id="PTHR11441">
    <property type="entry name" value="THYMIDINE KINASE"/>
    <property type="match status" value="1"/>
</dbReference>
<proteinExistence type="inferred from homology"/>
<dbReference type="AlphaFoldDB" id="A0A6C0BK52"/>
<organism evidence="11">
    <name type="scientific">viral metagenome</name>
    <dbReference type="NCBI Taxonomy" id="1070528"/>
    <lineage>
        <taxon>unclassified sequences</taxon>
        <taxon>metagenomes</taxon>
        <taxon>organismal metagenomes</taxon>
    </lineage>
</organism>
<dbReference type="GO" id="GO:0046872">
    <property type="term" value="F:metal ion binding"/>
    <property type="evidence" value="ECO:0007669"/>
    <property type="project" value="UniProtKB-KW"/>
</dbReference>
<evidence type="ECO:0000256" key="2">
    <source>
        <dbReference type="ARBA" id="ARBA00012118"/>
    </source>
</evidence>
<reference evidence="11" key="1">
    <citation type="journal article" date="2020" name="Nature">
        <title>Giant virus diversity and host interactions through global metagenomics.</title>
        <authorList>
            <person name="Schulz F."/>
            <person name="Roux S."/>
            <person name="Paez-Espino D."/>
            <person name="Jungbluth S."/>
            <person name="Walsh D.A."/>
            <person name="Denef V.J."/>
            <person name="McMahon K.D."/>
            <person name="Konstantinidis K.T."/>
            <person name="Eloe-Fadrosh E.A."/>
            <person name="Kyrpides N.C."/>
            <person name="Woyke T."/>
        </authorList>
    </citation>
    <scope>NUCLEOTIDE SEQUENCE</scope>
    <source>
        <strain evidence="11">GVMAG-M-3300013285-6</strain>
    </source>
</reference>
<evidence type="ECO:0000256" key="8">
    <source>
        <dbReference type="ARBA" id="ARBA00022833"/>
    </source>
</evidence>
<dbReference type="Pfam" id="PF00265">
    <property type="entry name" value="TK"/>
    <property type="match status" value="1"/>
</dbReference>
<comment type="catalytic activity">
    <reaction evidence="10">
        <text>thymidine + ATP = dTMP + ADP + H(+)</text>
        <dbReference type="Rhea" id="RHEA:19129"/>
        <dbReference type="ChEBI" id="CHEBI:15378"/>
        <dbReference type="ChEBI" id="CHEBI:17748"/>
        <dbReference type="ChEBI" id="CHEBI:30616"/>
        <dbReference type="ChEBI" id="CHEBI:63528"/>
        <dbReference type="ChEBI" id="CHEBI:456216"/>
        <dbReference type="EC" id="2.7.1.21"/>
    </reaction>
</comment>
<keyword evidence="8" id="KW-0862">Zinc</keyword>
<dbReference type="EMBL" id="MN739166">
    <property type="protein sequence ID" value="QHS91939.1"/>
    <property type="molecule type" value="Genomic_DNA"/>
</dbReference>
<evidence type="ECO:0000256" key="4">
    <source>
        <dbReference type="ARBA" id="ARBA00022679"/>
    </source>
</evidence>
<protein>
    <recommendedName>
        <fullName evidence="2">thymidine kinase</fullName>
        <ecNumber evidence="2">2.7.1.21</ecNumber>
    </recommendedName>
</protein>
<dbReference type="InterPro" id="IPR001267">
    <property type="entry name" value="Thymidine_kinase"/>
</dbReference>
<dbReference type="PANTHER" id="PTHR11441:SF0">
    <property type="entry name" value="THYMIDINE KINASE, CYTOSOLIC"/>
    <property type="match status" value="1"/>
</dbReference>
<dbReference type="GO" id="GO:0004797">
    <property type="term" value="F:thymidine kinase activity"/>
    <property type="evidence" value="ECO:0007669"/>
    <property type="project" value="UniProtKB-EC"/>
</dbReference>
<evidence type="ECO:0000256" key="3">
    <source>
        <dbReference type="ARBA" id="ARBA00022634"/>
    </source>
</evidence>
<accession>A0A6C0BK52</accession>
<dbReference type="EC" id="2.7.1.21" evidence="2"/>
<dbReference type="Gene3D" id="3.40.50.300">
    <property type="entry name" value="P-loop containing nucleotide triphosphate hydrolases"/>
    <property type="match status" value="1"/>
</dbReference>
<dbReference type="SUPFAM" id="SSF57716">
    <property type="entry name" value="Glucocorticoid receptor-like (DNA-binding domain)"/>
    <property type="match status" value="1"/>
</dbReference>
<dbReference type="GO" id="GO:0046104">
    <property type="term" value="P:thymidine metabolic process"/>
    <property type="evidence" value="ECO:0007669"/>
    <property type="project" value="TreeGrafter"/>
</dbReference>
<keyword evidence="3" id="KW-0237">DNA synthesis</keyword>
<evidence type="ECO:0000256" key="1">
    <source>
        <dbReference type="ARBA" id="ARBA00007587"/>
    </source>
</evidence>
<dbReference type="Gene3D" id="3.30.60.20">
    <property type="match status" value="1"/>
</dbReference>
<dbReference type="GO" id="GO:0071897">
    <property type="term" value="P:DNA biosynthetic process"/>
    <property type="evidence" value="ECO:0007669"/>
    <property type="project" value="UniProtKB-KW"/>
</dbReference>
<evidence type="ECO:0000256" key="6">
    <source>
        <dbReference type="ARBA" id="ARBA00022741"/>
    </source>
</evidence>
<keyword evidence="9" id="KW-0067">ATP-binding</keyword>
<dbReference type="InterPro" id="IPR027417">
    <property type="entry name" value="P-loop_NTPase"/>
</dbReference>
<keyword evidence="7" id="KW-0418">Kinase</keyword>
<dbReference type="GO" id="GO:0005524">
    <property type="term" value="F:ATP binding"/>
    <property type="evidence" value="ECO:0007669"/>
    <property type="project" value="UniProtKB-KW"/>
</dbReference>
<dbReference type="FunFam" id="3.40.50.300:FF:000948">
    <property type="entry name" value="Thymidine kinase"/>
    <property type="match status" value="1"/>
</dbReference>
<evidence type="ECO:0000256" key="5">
    <source>
        <dbReference type="ARBA" id="ARBA00022723"/>
    </source>
</evidence>
<evidence type="ECO:0000256" key="10">
    <source>
        <dbReference type="ARBA" id="ARBA00048254"/>
    </source>
</evidence>
<dbReference type="PIRSF" id="PIRSF035805">
    <property type="entry name" value="TK_cell"/>
    <property type="match status" value="1"/>
</dbReference>
<evidence type="ECO:0000256" key="7">
    <source>
        <dbReference type="ARBA" id="ARBA00022777"/>
    </source>
</evidence>
<keyword evidence="4" id="KW-0808">Transferase</keyword>
<keyword evidence="5" id="KW-0479">Metal-binding</keyword>
<evidence type="ECO:0000313" key="11">
    <source>
        <dbReference type="EMBL" id="QHS91939.1"/>
    </source>
</evidence>
<evidence type="ECO:0000256" key="9">
    <source>
        <dbReference type="ARBA" id="ARBA00022840"/>
    </source>
</evidence>
<keyword evidence="6" id="KW-0547">Nucleotide-binding</keyword>
<name>A0A6C0BK52_9ZZZZ</name>
<sequence length="180" mass="19663">MSLELIIGPMYAGKSSYLLSLISKYEAIGWKILTLTSALDTRYEKDAVHSHNHARHDAVAVSYLGEAVANDAYAASKLILIEESQFFEDLVPFVIRAVEAEGKHVVVVGLSGDFNRKPFGHTLELIPFCDRITKLTAFCRLCGDGTPALFTHRTSAETSVIAVGAAGSYDALCRKHYLLA</sequence>